<evidence type="ECO:0000256" key="1">
    <source>
        <dbReference type="SAM" id="Phobius"/>
    </source>
</evidence>
<gene>
    <name evidence="2" type="ORF">B0T25DRAFT_588922</name>
</gene>
<comment type="caution">
    <text evidence="2">The sequence shown here is derived from an EMBL/GenBank/DDBJ whole genome shotgun (WGS) entry which is preliminary data.</text>
</comment>
<proteinExistence type="predicted"/>
<evidence type="ECO:0000313" key="2">
    <source>
        <dbReference type="EMBL" id="KAK3360607.1"/>
    </source>
</evidence>
<keyword evidence="1" id="KW-0812">Transmembrane</keyword>
<feature type="transmembrane region" description="Helical" evidence="1">
    <location>
        <begin position="230"/>
        <end position="249"/>
    </location>
</feature>
<dbReference type="EMBL" id="JAUIQD010000002">
    <property type="protein sequence ID" value="KAK3360607.1"/>
    <property type="molecule type" value="Genomic_DNA"/>
</dbReference>
<feature type="transmembrane region" description="Helical" evidence="1">
    <location>
        <begin position="97"/>
        <end position="115"/>
    </location>
</feature>
<name>A0AAJ0MJ15_9PEZI</name>
<keyword evidence="1" id="KW-1133">Transmembrane helix</keyword>
<keyword evidence="3" id="KW-1185">Reference proteome</keyword>
<dbReference type="Proteomes" id="UP001275084">
    <property type="component" value="Unassembled WGS sequence"/>
</dbReference>
<organism evidence="2 3">
    <name type="scientific">Lasiosphaeria hispida</name>
    <dbReference type="NCBI Taxonomy" id="260671"/>
    <lineage>
        <taxon>Eukaryota</taxon>
        <taxon>Fungi</taxon>
        <taxon>Dikarya</taxon>
        <taxon>Ascomycota</taxon>
        <taxon>Pezizomycotina</taxon>
        <taxon>Sordariomycetes</taxon>
        <taxon>Sordariomycetidae</taxon>
        <taxon>Sordariales</taxon>
        <taxon>Lasiosphaeriaceae</taxon>
        <taxon>Lasiosphaeria</taxon>
    </lineage>
</organism>
<feature type="transmembrane region" description="Helical" evidence="1">
    <location>
        <begin position="14"/>
        <end position="35"/>
    </location>
</feature>
<dbReference type="AlphaFoldDB" id="A0AAJ0MJ15"/>
<reference evidence="2" key="2">
    <citation type="submission" date="2023-06" db="EMBL/GenBank/DDBJ databases">
        <authorList>
            <consortium name="Lawrence Berkeley National Laboratory"/>
            <person name="Haridas S."/>
            <person name="Hensen N."/>
            <person name="Bonometti L."/>
            <person name="Westerberg I."/>
            <person name="Brannstrom I.O."/>
            <person name="Guillou S."/>
            <person name="Cros-Aarteil S."/>
            <person name="Calhoun S."/>
            <person name="Kuo A."/>
            <person name="Mondo S."/>
            <person name="Pangilinan J."/>
            <person name="Riley R."/>
            <person name="Labutti K."/>
            <person name="Andreopoulos B."/>
            <person name="Lipzen A."/>
            <person name="Chen C."/>
            <person name="Yanf M."/>
            <person name="Daum C."/>
            <person name="Ng V."/>
            <person name="Clum A."/>
            <person name="Steindorff A."/>
            <person name="Ohm R."/>
            <person name="Martin F."/>
            <person name="Silar P."/>
            <person name="Natvig D."/>
            <person name="Lalanne C."/>
            <person name="Gautier V."/>
            <person name="Ament-Velasquez S.L."/>
            <person name="Kruys A."/>
            <person name="Hutchinson M.I."/>
            <person name="Powell A.J."/>
            <person name="Barry K."/>
            <person name="Miller A.N."/>
            <person name="Grigoriev I.V."/>
            <person name="Debuchy R."/>
            <person name="Gladieux P."/>
            <person name="Thoren M.H."/>
            <person name="Johannesson H."/>
        </authorList>
    </citation>
    <scope>NUCLEOTIDE SEQUENCE</scope>
    <source>
        <strain evidence="2">CBS 955.72</strain>
    </source>
</reference>
<evidence type="ECO:0000313" key="3">
    <source>
        <dbReference type="Proteomes" id="UP001275084"/>
    </source>
</evidence>
<feature type="transmembrane region" description="Helical" evidence="1">
    <location>
        <begin position="135"/>
        <end position="158"/>
    </location>
</feature>
<protein>
    <submittedName>
        <fullName evidence="2">Uncharacterized protein</fullName>
    </submittedName>
</protein>
<keyword evidence="1" id="KW-0472">Membrane</keyword>
<accession>A0AAJ0MJ15</accession>
<reference evidence="2" key="1">
    <citation type="journal article" date="2023" name="Mol. Phylogenet. Evol.">
        <title>Genome-scale phylogeny and comparative genomics of the fungal order Sordariales.</title>
        <authorList>
            <person name="Hensen N."/>
            <person name="Bonometti L."/>
            <person name="Westerberg I."/>
            <person name="Brannstrom I.O."/>
            <person name="Guillou S."/>
            <person name="Cros-Aarteil S."/>
            <person name="Calhoun S."/>
            <person name="Haridas S."/>
            <person name="Kuo A."/>
            <person name="Mondo S."/>
            <person name="Pangilinan J."/>
            <person name="Riley R."/>
            <person name="LaButti K."/>
            <person name="Andreopoulos B."/>
            <person name="Lipzen A."/>
            <person name="Chen C."/>
            <person name="Yan M."/>
            <person name="Daum C."/>
            <person name="Ng V."/>
            <person name="Clum A."/>
            <person name="Steindorff A."/>
            <person name="Ohm R.A."/>
            <person name="Martin F."/>
            <person name="Silar P."/>
            <person name="Natvig D.O."/>
            <person name="Lalanne C."/>
            <person name="Gautier V."/>
            <person name="Ament-Velasquez S.L."/>
            <person name="Kruys A."/>
            <person name="Hutchinson M.I."/>
            <person name="Powell A.J."/>
            <person name="Barry K."/>
            <person name="Miller A.N."/>
            <person name="Grigoriev I.V."/>
            <person name="Debuchy R."/>
            <person name="Gladieux P."/>
            <person name="Hiltunen Thoren M."/>
            <person name="Johannesson H."/>
        </authorList>
    </citation>
    <scope>NUCLEOTIDE SEQUENCE</scope>
    <source>
        <strain evidence="2">CBS 955.72</strain>
    </source>
</reference>
<sequence>MQFMGQSMGWADNAILAMVPLGIITAIVSTIRVGGPTWLKALIGRAWESRAIVESELMSSTSNEVCELWNDQQIVRVMGEGQIREFIILVADDRETYVVAVFGTLLQICLLVYAGLTATYLSGSTQLQENPPASYAFPCIAAGTLMLVSGMLVCGHVVEGSTSERRYRPVDGKEARVVWLQRSGIVNDQSFESFAISPTKAQPVITASQRTRQGRNSTSQGPSARITVEMVTMAATAITIYGFVVQFVGLRRMN</sequence>